<proteinExistence type="predicted"/>
<dbReference type="Proteomes" id="UP000185779">
    <property type="component" value="Unassembled WGS sequence"/>
</dbReference>
<dbReference type="InterPro" id="IPR050812">
    <property type="entry name" value="Preph/Arog_dehydrog"/>
</dbReference>
<dbReference type="InterPro" id="IPR008927">
    <property type="entry name" value="6-PGluconate_DH-like_C_sf"/>
</dbReference>
<reference evidence="5 6" key="1">
    <citation type="submission" date="2016-05" db="EMBL/GenBank/DDBJ databases">
        <title>Microbial consortia oxidize butane by reversing methanogenesis.</title>
        <authorList>
            <person name="Laso-Perez R."/>
            <person name="Richter M."/>
            <person name="Wegener G."/>
            <person name="Musat F."/>
        </authorList>
    </citation>
    <scope>NUCLEOTIDE SEQUENCE [LARGE SCALE GENOMIC DNA]</scope>
    <source>
        <strain evidence="5">BOX1</strain>
    </source>
</reference>
<dbReference type="Pfam" id="PF20463">
    <property type="entry name" value="PDH_C"/>
    <property type="match status" value="1"/>
</dbReference>
<sequence length="288" mass="32379">MEILIVGGAGAMGQWFARFFVERGEAVYILDPRPDSRSIAEELGAAVVDRQKLSDADVVLISVPIDVAPSVIKDTAPVLKDGALLMDITSIKRSPVDAMRSAIKGRNLEGLSVHPLFGPTTEMMKKQTVIFVPVRSGRLSYWIEQTFREAGAHIEYMEADEHDRLMAVVQGLTHFVYITFGQTLRALGFDIEGSRRYMSPIYEIMTDFVGRVLHQDPRLYGLIQMNLDLGKIHETFINEACRLSEIVKEGDIERFVEEILASRRHFGDTSRSMAASDRLVNFKVKEDD</sequence>
<gene>
    <name evidence="3" type="ORF">ENG09_01200</name>
    <name evidence="4" type="ORF">ENI32_01130</name>
    <name evidence="5" type="ORF">SBU_001064</name>
</gene>
<dbReference type="Pfam" id="PF02153">
    <property type="entry name" value="PDH_N"/>
    <property type="match status" value="1"/>
</dbReference>
<dbReference type="SUPFAM" id="SSF48179">
    <property type="entry name" value="6-phosphogluconate dehydrogenase C-terminal domain-like"/>
    <property type="match status" value="1"/>
</dbReference>
<evidence type="ECO:0000313" key="5">
    <source>
        <dbReference type="EMBL" id="OFV66127.1"/>
    </source>
</evidence>
<dbReference type="Proteomes" id="UP000885863">
    <property type="component" value="Unassembled WGS sequence"/>
</dbReference>
<dbReference type="GO" id="GO:0070403">
    <property type="term" value="F:NAD+ binding"/>
    <property type="evidence" value="ECO:0007669"/>
    <property type="project" value="InterPro"/>
</dbReference>
<evidence type="ECO:0000313" key="6">
    <source>
        <dbReference type="Proteomes" id="UP000185779"/>
    </source>
</evidence>
<evidence type="ECO:0000256" key="1">
    <source>
        <dbReference type="ARBA" id="ARBA00023002"/>
    </source>
</evidence>
<dbReference type="EMBL" id="DRIE01000015">
    <property type="protein sequence ID" value="HEC56480.1"/>
    <property type="molecule type" value="Genomic_DNA"/>
</dbReference>
<dbReference type="GO" id="GO:0004665">
    <property type="term" value="F:prephenate dehydrogenase (NADP+) activity"/>
    <property type="evidence" value="ECO:0007669"/>
    <property type="project" value="InterPro"/>
</dbReference>
<protein>
    <submittedName>
        <fullName evidence="3 5">Prephenate dehydrogenase</fullName>
        <ecNumber evidence="5">1.3.1.12</ecNumber>
    </submittedName>
</protein>
<dbReference type="Gene3D" id="1.10.3660.10">
    <property type="entry name" value="6-phosphogluconate dehydrogenase C-terminal like domain"/>
    <property type="match status" value="1"/>
</dbReference>
<dbReference type="PANTHER" id="PTHR21363:SF0">
    <property type="entry name" value="PREPHENATE DEHYDROGENASE [NADP(+)]"/>
    <property type="match status" value="1"/>
</dbReference>
<dbReference type="PANTHER" id="PTHR21363">
    <property type="entry name" value="PREPHENATE DEHYDROGENASE"/>
    <property type="match status" value="1"/>
</dbReference>
<dbReference type="AlphaFoldDB" id="A0A1F2P498"/>
<keyword evidence="6" id="KW-1185">Reference proteome</keyword>
<dbReference type="EC" id="1.3.1.12" evidence="5"/>
<dbReference type="InterPro" id="IPR003099">
    <property type="entry name" value="Prephen_DH"/>
</dbReference>
<organism evidence="5 6">
    <name type="scientific">Candidatus Syntropharchaeum butanivorans</name>
    <dbReference type="NCBI Taxonomy" id="1839936"/>
    <lineage>
        <taxon>Archaea</taxon>
        <taxon>Methanobacteriati</taxon>
        <taxon>Methanobacteriota</taxon>
        <taxon>Stenosarchaea group</taxon>
        <taxon>Methanomicrobia</taxon>
        <taxon>Methanosarcinales</taxon>
        <taxon>ANME-2 cluster</taxon>
        <taxon>Candidatus Syntropharchaeum</taxon>
    </lineage>
</organism>
<evidence type="ECO:0000313" key="3">
    <source>
        <dbReference type="EMBL" id="HDM35858.1"/>
    </source>
</evidence>
<dbReference type="PROSITE" id="PS51176">
    <property type="entry name" value="PDH_ADH"/>
    <property type="match status" value="1"/>
</dbReference>
<evidence type="ECO:0000313" key="4">
    <source>
        <dbReference type="EMBL" id="HEC56480.1"/>
    </source>
</evidence>
<dbReference type="InterPro" id="IPR036291">
    <property type="entry name" value="NAD(P)-bd_dom_sf"/>
</dbReference>
<accession>A0A1F2P498</accession>
<keyword evidence="1 5" id="KW-0560">Oxidoreductase</keyword>
<dbReference type="GO" id="GO:0006571">
    <property type="term" value="P:tyrosine biosynthetic process"/>
    <property type="evidence" value="ECO:0007669"/>
    <property type="project" value="InterPro"/>
</dbReference>
<dbReference type="EMBL" id="DQZR01000046">
    <property type="protein sequence ID" value="HDM35858.1"/>
    <property type="molecule type" value="Genomic_DNA"/>
</dbReference>
<dbReference type="GO" id="GO:0008977">
    <property type="term" value="F:prephenate dehydrogenase (NAD+) activity"/>
    <property type="evidence" value="ECO:0007669"/>
    <property type="project" value="UniProtKB-EC"/>
</dbReference>
<dbReference type="STRING" id="1839936.SBU_001064"/>
<reference evidence="3" key="2">
    <citation type="journal article" date="2020" name="mSystems">
        <title>Genome- and Community-Level Interaction Insights into Carbon Utilization and Element Cycling Functions of Hydrothermarchaeota in Hydrothermal Sediment.</title>
        <authorList>
            <person name="Zhou Z."/>
            <person name="Liu Y."/>
            <person name="Xu W."/>
            <person name="Pan J."/>
            <person name="Luo Z.H."/>
            <person name="Li M."/>
        </authorList>
    </citation>
    <scope>NUCLEOTIDE SEQUENCE [LARGE SCALE GENOMIC DNA]</scope>
    <source>
        <strain evidence="3">HyVt-185</strain>
        <strain evidence="4">HyVt-386</strain>
    </source>
</reference>
<dbReference type="Proteomes" id="UP000885936">
    <property type="component" value="Unassembled WGS sequence"/>
</dbReference>
<name>A0A1F2P498_9EURY</name>
<dbReference type="InterPro" id="IPR046826">
    <property type="entry name" value="PDH_N"/>
</dbReference>
<dbReference type="SUPFAM" id="SSF51735">
    <property type="entry name" value="NAD(P)-binding Rossmann-fold domains"/>
    <property type="match status" value="1"/>
</dbReference>
<dbReference type="InterPro" id="IPR046825">
    <property type="entry name" value="PDH_C"/>
</dbReference>
<dbReference type="Gene3D" id="3.40.50.720">
    <property type="entry name" value="NAD(P)-binding Rossmann-like Domain"/>
    <property type="match status" value="1"/>
</dbReference>
<evidence type="ECO:0000259" key="2">
    <source>
        <dbReference type="PROSITE" id="PS51176"/>
    </source>
</evidence>
<comment type="caution">
    <text evidence="5">The sequence shown here is derived from an EMBL/GenBank/DDBJ whole genome shotgun (WGS) entry which is preliminary data.</text>
</comment>
<dbReference type="EMBL" id="LYOR01000004">
    <property type="protein sequence ID" value="OFV66127.1"/>
    <property type="molecule type" value="Genomic_DNA"/>
</dbReference>
<feature type="domain" description="Prephenate/arogenate dehydrogenase" evidence="2">
    <location>
        <begin position="1"/>
        <end position="277"/>
    </location>
</feature>